<organism evidence="1 2">
    <name type="scientific">Solanum bulbocastanum</name>
    <name type="common">Wild potato</name>
    <dbReference type="NCBI Taxonomy" id="147425"/>
    <lineage>
        <taxon>Eukaryota</taxon>
        <taxon>Viridiplantae</taxon>
        <taxon>Streptophyta</taxon>
        <taxon>Embryophyta</taxon>
        <taxon>Tracheophyta</taxon>
        <taxon>Spermatophyta</taxon>
        <taxon>Magnoliopsida</taxon>
        <taxon>eudicotyledons</taxon>
        <taxon>Gunneridae</taxon>
        <taxon>Pentapetalae</taxon>
        <taxon>asterids</taxon>
        <taxon>lamiids</taxon>
        <taxon>Solanales</taxon>
        <taxon>Solanaceae</taxon>
        <taxon>Solanoideae</taxon>
        <taxon>Solaneae</taxon>
        <taxon>Solanum</taxon>
    </lineage>
</organism>
<name>A0AAN8Y802_SOLBU</name>
<accession>A0AAN8Y802</accession>
<evidence type="ECO:0000313" key="2">
    <source>
        <dbReference type="Proteomes" id="UP001371456"/>
    </source>
</evidence>
<gene>
    <name evidence="1" type="ORF">RDI58_022362</name>
</gene>
<reference evidence="1 2" key="1">
    <citation type="submission" date="2024-02" db="EMBL/GenBank/DDBJ databases">
        <title>de novo genome assembly of Solanum bulbocastanum strain 11H21.</title>
        <authorList>
            <person name="Hosaka A.J."/>
        </authorList>
    </citation>
    <scope>NUCLEOTIDE SEQUENCE [LARGE SCALE GENOMIC DNA]</scope>
    <source>
        <tissue evidence="1">Young leaves</tissue>
    </source>
</reference>
<evidence type="ECO:0000313" key="1">
    <source>
        <dbReference type="EMBL" id="KAK6780178.1"/>
    </source>
</evidence>
<sequence length="95" mass="10840">MEEPSKLELKVLPAHLRYVFLGANNNLPIIIAVDFLEWQVNSLLVVWRRYIKAIGWTITDTVGIPPGICTHKIKIDSKCIQVSEPTNARSGKKWR</sequence>
<dbReference type="Proteomes" id="UP001371456">
    <property type="component" value="Unassembled WGS sequence"/>
</dbReference>
<proteinExistence type="predicted"/>
<comment type="caution">
    <text evidence="1">The sequence shown here is derived from an EMBL/GenBank/DDBJ whole genome shotgun (WGS) entry which is preliminary data.</text>
</comment>
<keyword evidence="2" id="KW-1185">Reference proteome</keyword>
<dbReference type="AlphaFoldDB" id="A0AAN8Y802"/>
<dbReference type="EMBL" id="JBANQN010000009">
    <property type="protein sequence ID" value="KAK6780178.1"/>
    <property type="molecule type" value="Genomic_DNA"/>
</dbReference>
<protein>
    <submittedName>
        <fullName evidence="1">Uncharacterized protein</fullName>
    </submittedName>
</protein>